<dbReference type="GO" id="GO:0003677">
    <property type="term" value="F:DNA binding"/>
    <property type="evidence" value="ECO:0007669"/>
    <property type="project" value="UniProtKB-UniRule"/>
</dbReference>
<evidence type="ECO:0000313" key="14">
    <source>
        <dbReference type="Proteomes" id="UP000236178"/>
    </source>
</evidence>
<feature type="binding site" evidence="11">
    <location>
        <position position="45"/>
    </location>
    <ligand>
        <name>[4Fe-4S] cluster</name>
        <dbReference type="ChEBI" id="CHEBI:49883"/>
    </ligand>
</feature>
<feature type="domain" description="4Fe-4S Wbl-type" evidence="12">
    <location>
        <begin position="13"/>
        <end position="69"/>
    </location>
</feature>
<dbReference type="EMBL" id="PJOS01000036">
    <property type="protein sequence ID" value="PKT71301.1"/>
    <property type="molecule type" value="Genomic_DNA"/>
</dbReference>
<keyword evidence="11" id="KW-0963">Cytoplasm</keyword>
<protein>
    <recommendedName>
        <fullName evidence="11">Transcriptional regulator WhiB</fullName>
    </recommendedName>
</protein>
<evidence type="ECO:0000256" key="1">
    <source>
        <dbReference type="ARBA" id="ARBA00004496"/>
    </source>
</evidence>
<accession>A0A2I0SMZ4</accession>
<comment type="similarity">
    <text evidence="2 11">Belongs to the WhiB family.</text>
</comment>
<evidence type="ECO:0000259" key="12">
    <source>
        <dbReference type="PROSITE" id="PS51674"/>
    </source>
</evidence>
<dbReference type="AlphaFoldDB" id="A0A2I0SMZ4"/>
<evidence type="ECO:0000256" key="11">
    <source>
        <dbReference type="HAMAP-Rule" id="MF_01479"/>
    </source>
</evidence>
<dbReference type="OrthoDB" id="4228525at2"/>
<dbReference type="HAMAP" id="MF_01479">
    <property type="entry name" value="WhiB"/>
    <property type="match status" value="1"/>
</dbReference>
<evidence type="ECO:0000256" key="8">
    <source>
        <dbReference type="ARBA" id="ARBA00023125"/>
    </source>
</evidence>
<keyword evidence="8 11" id="KW-0238">DNA-binding</keyword>
<evidence type="ECO:0000256" key="5">
    <source>
        <dbReference type="ARBA" id="ARBA00023004"/>
    </source>
</evidence>
<dbReference type="PROSITE" id="PS51674">
    <property type="entry name" value="4FE4S_WBL"/>
    <property type="match status" value="1"/>
</dbReference>
<dbReference type="PANTHER" id="PTHR38839:SF7">
    <property type="entry name" value="TRANSCRIPTIONAL REGULATOR WHIB4"/>
    <property type="match status" value="1"/>
</dbReference>
<dbReference type="PANTHER" id="PTHR38839">
    <property type="entry name" value="TRANSCRIPTIONAL REGULATOR WHID-RELATED"/>
    <property type="match status" value="1"/>
</dbReference>
<proteinExistence type="inferred from homology"/>
<dbReference type="GO" id="GO:0045454">
    <property type="term" value="P:cell redox homeostasis"/>
    <property type="evidence" value="ECO:0007669"/>
    <property type="project" value="TreeGrafter"/>
</dbReference>
<keyword evidence="10 11" id="KW-0804">Transcription</keyword>
<dbReference type="GO" id="GO:0005737">
    <property type="term" value="C:cytoplasm"/>
    <property type="evidence" value="ECO:0007669"/>
    <property type="project" value="UniProtKB-SubCell"/>
</dbReference>
<name>A0A2I0SMZ4_9ACTN</name>
<dbReference type="GO" id="GO:0046872">
    <property type="term" value="F:metal ion binding"/>
    <property type="evidence" value="ECO:0007669"/>
    <property type="project" value="UniProtKB-KW"/>
</dbReference>
<feature type="binding site" evidence="11">
    <location>
        <position position="14"/>
    </location>
    <ligand>
        <name>[4Fe-4S] cluster</name>
        <dbReference type="ChEBI" id="CHEBI:49883"/>
    </ligand>
</feature>
<evidence type="ECO:0000313" key="13">
    <source>
        <dbReference type="EMBL" id="PKT71301.1"/>
    </source>
</evidence>
<feature type="binding site" evidence="11">
    <location>
        <position position="39"/>
    </location>
    <ligand>
        <name>[4Fe-4S] cluster</name>
        <dbReference type="ChEBI" id="CHEBI:49883"/>
    </ligand>
</feature>
<evidence type="ECO:0000256" key="6">
    <source>
        <dbReference type="ARBA" id="ARBA00023014"/>
    </source>
</evidence>
<comment type="PTM">
    <text evidence="11">Upon Fe-S cluster removal intramolecular disulfide bonds are formed.</text>
</comment>
<dbReference type="GO" id="GO:0051539">
    <property type="term" value="F:4 iron, 4 sulfur cluster binding"/>
    <property type="evidence" value="ECO:0007669"/>
    <property type="project" value="UniProtKB-UniRule"/>
</dbReference>
<dbReference type="InterPro" id="IPR003482">
    <property type="entry name" value="Whib"/>
</dbReference>
<keyword evidence="3 11" id="KW-0004">4Fe-4S</keyword>
<keyword evidence="4 11" id="KW-0479">Metal-binding</keyword>
<keyword evidence="6 11" id="KW-0411">Iron-sulfur</keyword>
<evidence type="ECO:0000256" key="10">
    <source>
        <dbReference type="ARBA" id="ARBA00023163"/>
    </source>
</evidence>
<comment type="caution">
    <text evidence="13">The sequence shown here is derived from an EMBL/GenBank/DDBJ whole genome shotgun (WGS) entry which is preliminary data.</text>
</comment>
<evidence type="ECO:0000256" key="2">
    <source>
        <dbReference type="ARBA" id="ARBA00006597"/>
    </source>
</evidence>
<dbReference type="GO" id="GO:0047134">
    <property type="term" value="F:protein-disulfide reductase [NAD(P)H] activity"/>
    <property type="evidence" value="ECO:0007669"/>
    <property type="project" value="TreeGrafter"/>
</dbReference>
<reference evidence="13 14" key="1">
    <citation type="submission" date="2017-12" db="EMBL/GenBank/DDBJ databases">
        <title>Streptomyces populusis sp. nov., a novel endophytic actinobacterium isolated from stems of Populus adenopoda Maxim.</title>
        <authorList>
            <person name="Wang Z."/>
        </authorList>
    </citation>
    <scope>NUCLEOTIDE SEQUENCE [LARGE SCALE GENOMIC DNA]</scope>
    <source>
        <strain evidence="13 14">A249</strain>
    </source>
</reference>
<feature type="binding site" evidence="11">
    <location>
        <position position="36"/>
    </location>
    <ligand>
        <name>[4Fe-4S] cluster</name>
        <dbReference type="ChEBI" id="CHEBI:49883"/>
    </ligand>
</feature>
<dbReference type="Proteomes" id="UP000236178">
    <property type="component" value="Unassembled WGS sequence"/>
</dbReference>
<sequence>MVEDDGDWGERALCRTADPDELFVEGAAQHRAKALCTGCPVRLECLSFALDNRIEHGIWGGATERDRRALLRRRPAVASWRRLLEAARAEHDQQAKALHDHADGLAATG</sequence>
<organism evidence="13 14">
    <name type="scientific">Streptomyces populi</name>
    <dbReference type="NCBI Taxonomy" id="2058924"/>
    <lineage>
        <taxon>Bacteria</taxon>
        <taxon>Bacillati</taxon>
        <taxon>Actinomycetota</taxon>
        <taxon>Actinomycetes</taxon>
        <taxon>Kitasatosporales</taxon>
        <taxon>Streptomycetaceae</taxon>
        <taxon>Streptomyces</taxon>
    </lineage>
</organism>
<gene>
    <name evidence="11" type="primary">whiB</name>
    <name evidence="13" type="ORF">CW362_19825</name>
</gene>
<dbReference type="GO" id="GO:0045892">
    <property type="term" value="P:negative regulation of DNA-templated transcription"/>
    <property type="evidence" value="ECO:0007669"/>
    <property type="project" value="TreeGrafter"/>
</dbReference>
<dbReference type="RefSeq" id="WP_103550841.1">
    <property type="nucleotide sequence ID" value="NZ_JBHJSK010000008.1"/>
</dbReference>
<comment type="subcellular location">
    <subcellularLocation>
        <location evidence="1 11">Cytoplasm</location>
    </subcellularLocation>
</comment>
<keyword evidence="7 11" id="KW-0805">Transcription regulation</keyword>
<evidence type="ECO:0000256" key="4">
    <source>
        <dbReference type="ARBA" id="ARBA00022723"/>
    </source>
</evidence>
<dbReference type="GO" id="GO:0035731">
    <property type="term" value="F:dinitrosyl-iron complex binding"/>
    <property type="evidence" value="ECO:0007669"/>
    <property type="project" value="UniProtKB-UniRule"/>
</dbReference>
<keyword evidence="9 11" id="KW-1015">Disulfide bond</keyword>
<evidence type="ECO:0000256" key="7">
    <source>
        <dbReference type="ARBA" id="ARBA00023015"/>
    </source>
</evidence>
<comment type="PTM">
    <text evidence="11">The Fe-S cluster can be nitrosylated by nitric oxide (NO).</text>
</comment>
<evidence type="ECO:0000256" key="3">
    <source>
        <dbReference type="ARBA" id="ARBA00022485"/>
    </source>
</evidence>
<keyword evidence="14" id="KW-1185">Reference proteome</keyword>
<keyword evidence="5 11" id="KW-0408">Iron</keyword>
<comment type="function">
    <text evidence="11">Acts as a transcriptional regulator. Probably redox-responsive. The apo- but not holo-form probably binds DNA.</text>
</comment>
<evidence type="ECO:0000256" key="9">
    <source>
        <dbReference type="ARBA" id="ARBA00023157"/>
    </source>
</evidence>
<dbReference type="InterPro" id="IPR034768">
    <property type="entry name" value="4FE4S_WBL"/>
</dbReference>
<comment type="cofactor">
    <cofactor evidence="11">
        <name>[4Fe-4S] cluster</name>
        <dbReference type="ChEBI" id="CHEBI:49883"/>
    </cofactor>
    <text evidence="11">Binds 1 [4Fe-4S] cluster per subunit. Following nitrosylation of the [4Fe-4S] cluster binds 1 [4Fe-8(NO)] cluster per subunit.</text>
</comment>
<dbReference type="Pfam" id="PF02467">
    <property type="entry name" value="Whib"/>
    <property type="match status" value="1"/>
</dbReference>